<gene>
    <name evidence="3" type="ORF">DdX_20940</name>
</gene>
<dbReference type="EMBL" id="JAKKPZ010000694">
    <property type="protein sequence ID" value="KAI1692948.1"/>
    <property type="molecule type" value="Genomic_DNA"/>
</dbReference>
<organism evidence="3 4">
    <name type="scientific">Ditylenchus destructor</name>
    <dbReference type="NCBI Taxonomy" id="166010"/>
    <lineage>
        <taxon>Eukaryota</taxon>
        <taxon>Metazoa</taxon>
        <taxon>Ecdysozoa</taxon>
        <taxon>Nematoda</taxon>
        <taxon>Chromadorea</taxon>
        <taxon>Rhabditida</taxon>
        <taxon>Tylenchina</taxon>
        <taxon>Tylenchomorpha</taxon>
        <taxon>Sphaerularioidea</taxon>
        <taxon>Anguinidae</taxon>
        <taxon>Anguininae</taxon>
        <taxon>Ditylenchus</taxon>
    </lineage>
</organism>
<dbReference type="Gene3D" id="1.10.1740.10">
    <property type="match status" value="1"/>
</dbReference>
<dbReference type="InterPro" id="IPR036388">
    <property type="entry name" value="WH-like_DNA-bd_sf"/>
</dbReference>
<evidence type="ECO:0000259" key="2">
    <source>
        <dbReference type="Pfam" id="PF08281"/>
    </source>
</evidence>
<dbReference type="PANTHER" id="PTHR47756">
    <property type="entry name" value="BLL6612 PROTEIN-RELATED"/>
    <property type="match status" value="1"/>
</dbReference>
<protein>
    <submittedName>
        <fullName evidence="3">Sigma-70 region 2 domain-containing protein</fullName>
    </submittedName>
</protein>
<dbReference type="Pfam" id="PF08281">
    <property type="entry name" value="Sigma70_r4_2"/>
    <property type="match status" value="1"/>
</dbReference>
<name>A0AAD4MGH1_9BILA</name>
<dbReference type="InterPro" id="IPR007627">
    <property type="entry name" value="RNA_pol_sigma70_r2"/>
</dbReference>
<dbReference type="SUPFAM" id="SSF88659">
    <property type="entry name" value="Sigma3 and sigma4 domains of RNA polymerase sigma factors"/>
    <property type="match status" value="1"/>
</dbReference>
<dbReference type="AlphaFoldDB" id="A0AAD4MGH1"/>
<comment type="caution">
    <text evidence="3">The sequence shown here is derived from an EMBL/GenBank/DDBJ whole genome shotgun (WGS) entry which is preliminary data.</text>
</comment>
<dbReference type="PANTHER" id="PTHR47756:SF1">
    <property type="entry name" value="BLL0085 PROTEIN"/>
    <property type="match status" value="1"/>
</dbReference>
<dbReference type="GO" id="GO:0003677">
    <property type="term" value="F:DNA binding"/>
    <property type="evidence" value="ECO:0007669"/>
    <property type="project" value="InterPro"/>
</dbReference>
<sequence>MATDRETQRAIEAVFRIERARLIASLARMTHDVDRAEELAQDALLVALAEWPKTGVPQNPGAWLTAAAKRRAIDGLRRAKMQERKHAEIARGLDEADSSEVEALEAAMDDDIGDELLGLIFTACHPVISAEARAALTLRLIGGLTTDEIARAFLSPEPTIAQRIVRAKKSIGNAALAFEVPRGAERDARLASVLEVVYLIFNEGYAATAAKT</sequence>
<evidence type="ECO:0000313" key="3">
    <source>
        <dbReference type="EMBL" id="KAI1692948.1"/>
    </source>
</evidence>
<feature type="domain" description="RNA polymerase sigma factor 70 region 4 type 2" evidence="2">
    <location>
        <begin position="124"/>
        <end position="170"/>
    </location>
</feature>
<dbReference type="Gene3D" id="1.10.10.10">
    <property type="entry name" value="Winged helix-like DNA-binding domain superfamily/Winged helix DNA-binding domain"/>
    <property type="match status" value="1"/>
</dbReference>
<evidence type="ECO:0000259" key="1">
    <source>
        <dbReference type="Pfam" id="PF04542"/>
    </source>
</evidence>
<dbReference type="InterPro" id="IPR013249">
    <property type="entry name" value="RNA_pol_sigma70_r4_t2"/>
</dbReference>
<dbReference type="InterPro" id="IPR013324">
    <property type="entry name" value="RNA_pol_sigma_r3/r4-like"/>
</dbReference>
<dbReference type="SUPFAM" id="SSF88946">
    <property type="entry name" value="Sigma2 domain of RNA polymerase sigma factors"/>
    <property type="match status" value="1"/>
</dbReference>
<dbReference type="Proteomes" id="UP001201812">
    <property type="component" value="Unassembled WGS sequence"/>
</dbReference>
<feature type="domain" description="RNA polymerase sigma-70 region 2" evidence="1">
    <location>
        <begin position="20"/>
        <end position="80"/>
    </location>
</feature>
<proteinExistence type="predicted"/>
<dbReference type="NCBIfam" id="TIGR02937">
    <property type="entry name" value="sigma70-ECF"/>
    <property type="match status" value="1"/>
</dbReference>
<keyword evidence="4" id="KW-1185">Reference proteome</keyword>
<evidence type="ECO:0000313" key="4">
    <source>
        <dbReference type="Proteomes" id="UP001201812"/>
    </source>
</evidence>
<accession>A0AAD4MGH1</accession>
<dbReference type="GO" id="GO:0016987">
    <property type="term" value="F:sigma factor activity"/>
    <property type="evidence" value="ECO:0007669"/>
    <property type="project" value="InterPro"/>
</dbReference>
<dbReference type="InterPro" id="IPR014284">
    <property type="entry name" value="RNA_pol_sigma-70_dom"/>
</dbReference>
<dbReference type="GO" id="GO:0006352">
    <property type="term" value="P:DNA-templated transcription initiation"/>
    <property type="evidence" value="ECO:0007669"/>
    <property type="project" value="InterPro"/>
</dbReference>
<reference evidence="3" key="1">
    <citation type="submission" date="2022-01" db="EMBL/GenBank/DDBJ databases">
        <title>Genome Sequence Resource for Two Populations of Ditylenchus destructor, the Migratory Endoparasitic Phytonematode.</title>
        <authorList>
            <person name="Zhang H."/>
            <person name="Lin R."/>
            <person name="Xie B."/>
        </authorList>
    </citation>
    <scope>NUCLEOTIDE SEQUENCE</scope>
    <source>
        <strain evidence="3">BazhouSP</strain>
    </source>
</reference>
<dbReference type="InterPro" id="IPR013325">
    <property type="entry name" value="RNA_pol_sigma_r2"/>
</dbReference>
<dbReference type="Pfam" id="PF04542">
    <property type="entry name" value="Sigma70_r2"/>
    <property type="match status" value="1"/>
</dbReference>